<dbReference type="EMBL" id="OC961226">
    <property type="protein sequence ID" value="CAD7665465.1"/>
    <property type="molecule type" value="Genomic_DNA"/>
</dbReference>
<name>A0A7R9MUE7_9ACAR</name>
<feature type="region of interest" description="Disordered" evidence="1">
    <location>
        <begin position="75"/>
        <end position="164"/>
    </location>
</feature>
<evidence type="ECO:0000256" key="1">
    <source>
        <dbReference type="SAM" id="MobiDB-lite"/>
    </source>
</evidence>
<evidence type="ECO:0000313" key="2">
    <source>
        <dbReference type="EMBL" id="CAD7665465.1"/>
    </source>
</evidence>
<dbReference type="Proteomes" id="UP000728032">
    <property type="component" value="Unassembled WGS sequence"/>
</dbReference>
<feature type="non-terminal residue" evidence="2">
    <location>
        <position position="196"/>
    </location>
</feature>
<gene>
    <name evidence="2" type="ORF">ONB1V03_LOCUS22022</name>
</gene>
<dbReference type="EMBL" id="CAJPVJ010046401">
    <property type="protein sequence ID" value="CAG2182601.1"/>
    <property type="molecule type" value="Genomic_DNA"/>
</dbReference>
<dbReference type="AlphaFoldDB" id="A0A7R9MUE7"/>
<dbReference type="OrthoDB" id="10643474at2759"/>
<feature type="compositionally biased region" description="Low complexity" evidence="1">
    <location>
        <begin position="8"/>
        <end position="23"/>
    </location>
</feature>
<feature type="compositionally biased region" description="Polar residues" evidence="1">
    <location>
        <begin position="100"/>
        <end position="117"/>
    </location>
</feature>
<protein>
    <submittedName>
        <fullName evidence="2">Uncharacterized protein</fullName>
    </submittedName>
</protein>
<sequence length="196" mass="21672">MSDHSRNSPKSVVSPNDSNNDNNLLADRQMIKFSNDPSDLNGVDDDLDVRITTKLIRAPTPYPKELKAHARHARNLALKQKDINNTSTSQKSDNDMIVATNESEPISPESDQMSSHSQVKEAKLSKSPSNIRHIPNSQPPKRPTTLPISSAFNVPNVEKSPKSALDTDHLELVASKISKLIKSQDKEVFDSNEKPS</sequence>
<accession>A0A7R9MUE7</accession>
<feature type="region of interest" description="Disordered" evidence="1">
    <location>
        <begin position="1"/>
        <end position="25"/>
    </location>
</feature>
<keyword evidence="3" id="KW-1185">Reference proteome</keyword>
<organism evidence="2">
    <name type="scientific">Oppiella nova</name>
    <dbReference type="NCBI Taxonomy" id="334625"/>
    <lineage>
        <taxon>Eukaryota</taxon>
        <taxon>Metazoa</taxon>
        <taxon>Ecdysozoa</taxon>
        <taxon>Arthropoda</taxon>
        <taxon>Chelicerata</taxon>
        <taxon>Arachnida</taxon>
        <taxon>Acari</taxon>
        <taxon>Acariformes</taxon>
        <taxon>Sarcoptiformes</taxon>
        <taxon>Oribatida</taxon>
        <taxon>Brachypylina</taxon>
        <taxon>Oppioidea</taxon>
        <taxon>Oppiidae</taxon>
        <taxon>Oppiella</taxon>
    </lineage>
</organism>
<evidence type="ECO:0000313" key="3">
    <source>
        <dbReference type="Proteomes" id="UP000728032"/>
    </source>
</evidence>
<proteinExistence type="predicted"/>
<reference evidence="2" key="1">
    <citation type="submission" date="2020-11" db="EMBL/GenBank/DDBJ databases">
        <authorList>
            <person name="Tran Van P."/>
        </authorList>
    </citation>
    <scope>NUCLEOTIDE SEQUENCE</scope>
</reference>